<feature type="domain" description="Polyphosphate kinase C-terminal" evidence="11">
    <location>
        <begin position="342"/>
        <end position="504"/>
    </location>
</feature>
<dbReference type="EMBL" id="MFSQ01000059">
    <property type="protein sequence ID" value="OGI40252.1"/>
    <property type="molecule type" value="Genomic_DNA"/>
</dbReference>
<dbReference type="Gene3D" id="1.20.58.310">
    <property type="entry name" value="Polyphosphate kinase N-terminal domain"/>
    <property type="match status" value="1"/>
</dbReference>
<organism evidence="12 13">
    <name type="scientific">Candidatus Muproteobacteria bacterium RBG_16_62_13</name>
    <dbReference type="NCBI Taxonomy" id="1817756"/>
    <lineage>
        <taxon>Bacteria</taxon>
        <taxon>Pseudomonadati</taxon>
        <taxon>Pseudomonadota</taxon>
        <taxon>Candidatus Muproteobacteria</taxon>
    </lineage>
</organism>
<dbReference type="InterPro" id="IPR041108">
    <property type="entry name" value="PP_kinase_C_1"/>
</dbReference>
<keyword evidence="2 6" id="KW-0808">Transferase</keyword>
<reference evidence="12 13" key="1">
    <citation type="journal article" date="2016" name="Nat. Commun.">
        <title>Thousands of microbial genomes shed light on interconnected biogeochemical processes in an aquifer system.</title>
        <authorList>
            <person name="Anantharaman K."/>
            <person name="Brown C.T."/>
            <person name="Hug L.A."/>
            <person name="Sharon I."/>
            <person name="Castelle C.J."/>
            <person name="Probst A.J."/>
            <person name="Thomas B.C."/>
            <person name="Singh A."/>
            <person name="Wilkins M.J."/>
            <person name="Karaoz U."/>
            <person name="Brodie E.L."/>
            <person name="Williams K.H."/>
            <person name="Hubbard S.S."/>
            <person name="Banfield J.F."/>
        </authorList>
    </citation>
    <scope>NUCLEOTIDE SEQUENCE [LARGE SCALE GENOMIC DNA]</scope>
</reference>
<gene>
    <name evidence="6" type="primary">ppk</name>
    <name evidence="12" type="ORF">A2140_02900</name>
</gene>
<feature type="binding site" evidence="6">
    <location>
        <position position="603"/>
    </location>
    <ligand>
        <name>ATP</name>
        <dbReference type="ChEBI" id="CHEBI:30616"/>
    </ligand>
</feature>
<dbReference type="SUPFAM" id="SSF140356">
    <property type="entry name" value="PPK N-terminal domain-like"/>
    <property type="match status" value="1"/>
</dbReference>
<dbReference type="PANTHER" id="PTHR30218:SF0">
    <property type="entry name" value="POLYPHOSPHATE KINASE"/>
    <property type="match status" value="1"/>
</dbReference>
<keyword evidence="1 6" id="KW-0597">Phosphoprotein</keyword>
<feature type="binding site" evidence="6">
    <location>
        <position position="575"/>
    </location>
    <ligand>
        <name>ATP</name>
        <dbReference type="ChEBI" id="CHEBI:30616"/>
    </ligand>
</feature>
<dbReference type="NCBIfam" id="NF003917">
    <property type="entry name" value="PRK05443.1-1"/>
    <property type="match status" value="1"/>
</dbReference>
<dbReference type="STRING" id="1817756.A2140_02900"/>
<evidence type="ECO:0000313" key="13">
    <source>
        <dbReference type="Proteomes" id="UP000178379"/>
    </source>
</evidence>
<dbReference type="InterPro" id="IPR003414">
    <property type="entry name" value="PP_kinase"/>
</dbReference>
<evidence type="ECO:0000256" key="4">
    <source>
        <dbReference type="ARBA" id="ARBA00022777"/>
    </source>
</evidence>
<dbReference type="SUPFAM" id="SSF143724">
    <property type="entry name" value="PHP14-like"/>
    <property type="match status" value="1"/>
</dbReference>
<evidence type="ECO:0000256" key="1">
    <source>
        <dbReference type="ARBA" id="ARBA00022553"/>
    </source>
</evidence>
<evidence type="ECO:0000256" key="5">
    <source>
        <dbReference type="ARBA" id="ARBA00022840"/>
    </source>
</evidence>
<dbReference type="Pfam" id="PF17941">
    <property type="entry name" value="PP_kinase_C_1"/>
    <property type="match status" value="1"/>
</dbReference>
<evidence type="ECO:0000259" key="8">
    <source>
        <dbReference type="Pfam" id="PF02503"/>
    </source>
</evidence>
<dbReference type="GO" id="GO:0009358">
    <property type="term" value="C:polyphosphate kinase complex"/>
    <property type="evidence" value="ECO:0007669"/>
    <property type="project" value="InterPro"/>
</dbReference>
<dbReference type="Pfam" id="PF13090">
    <property type="entry name" value="PP_kinase_C"/>
    <property type="match status" value="1"/>
</dbReference>
<feature type="binding site" evidence="6">
    <location>
        <position position="386"/>
    </location>
    <ligand>
        <name>Mg(2+)</name>
        <dbReference type="ChEBI" id="CHEBI:18420"/>
    </ligand>
</feature>
<evidence type="ECO:0000259" key="11">
    <source>
        <dbReference type="Pfam" id="PF17941"/>
    </source>
</evidence>
<dbReference type="InterPro" id="IPR025200">
    <property type="entry name" value="PPK_C_dom2"/>
</dbReference>
<evidence type="ECO:0000256" key="2">
    <source>
        <dbReference type="ARBA" id="ARBA00022679"/>
    </source>
</evidence>
<dbReference type="Pfam" id="PF02503">
    <property type="entry name" value="PP_kinase"/>
    <property type="match status" value="1"/>
</dbReference>
<keyword evidence="4 6" id="KW-0418">Kinase</keyword>
<feature type="binding site" evidence="6">
    <location>
        <position position="56"/>
    </location>
    <ligand>
        <name>ATP</name>
        <dbReference type="ChEBI" id="CHEBI:30616"/>
    </ligand>
</feature>
<protein>
    <recommendedName>
        <fullName evidence="6 7">Polyphosphate kinase</fullName>
        <ecNumber evidence="6 7">2.7.4.1</ecNumber>
    </recommendedName>
    <alternativeName>
        <fullName evidence="6">ATP-polyphosphate phosphotransferase</fullName>
    </alternativeName>
    <alternativeName>
        <fullName evidence="6">Polyphosphoric acid kinase</fullName>
    </alternativeName>
</protein>
<sequence>MSVADLSPVEPVPEPASFLNRELSLLEFNRRVLEQSKDESIPLLERLRYLCIASTNLDEFFEIRVARLQQQVVSATSLAGAPEPTPQEILRDISQVVHRLVDEQYCILNEILIPALEKERIRFVRRTGWNAEQESWVRQYFEKELLPVLSPIGLDPSHPFPRIQNKSLNFIVSLQGRDAFGREGRVAVVQAPRSLPRVIQLPREMGGGPHDFVFLSSIIHNHVNDLFPGMEVTGCYQFRVTRNSELFVDEEEVQDLRDALEGELLSRRYGDSVRLEVADNCTAEMNAYLLTRFELEEIDFYPVNGPVNLSRLLAVPELVNRPDLKYPAFTPGIPRRLRTSKSMFDVLRQGDVLLHHPYESFAPVVEFVQQAAQDPRVLAIKQTLYRTGKDSAIVQALIAAARAGKEVTVVIELRARFDEEANIGLANLLQEAGAHVVYGIVGYKTHAKLILVVRRERLRLRHYVHLGTGNYHDRTARTYTDFGLLTCDDAIGDDAHKVFLQLTSLGRVSRLQKLLQAPFSLHQEFLQRIEREATHARQGRPARIMAKMNALVEPRLIEALYTASQAGVQIDLIVRGICCLRPGVPGLSENIRVRSIIGRFLEHTRVYWFHNNGDEEVFCASADWMERNFFRRVEVAFPIADKTLRNRVIRESLRQYLADNTQAWELLPDGVYRRIAAGSAEPVNAQSTLLRELAQSS</sequence>
<feature type="domain" description="Polyphosphate kinase N-terminal" evidence="9">
    <location>
        <begin position="18"/>
        <end position="123"/>
    </location>
</feature>
<comment type="function">
    <text evidence="6 7">Catalyzes the reversible transfer of the terminal phosphate of ATP to form a long-chain polyphosphate (polyP).</text>
</comment>
<keyword evidence="6" id="KW-0479">Metal-binding</keyword>
<comment type="PTM">
    <text evidence="6 7">An intermediate of this reaction is the autophosphorylated ppk in which a phosphate is covalently linked to a histidine residue through a N-P bond.</text>
</comment>
<comment type="catalytic activity">
    <reaction evidence="6 7">
        <text>[phosphate](n) + ATP = [phosphate](n+1) + ADP</text>
        <dbReference type="Rhea" id="RHEA:19573"/>
        <dbReference type="Rhea" id="RHEA-COMP:9859"/>
        <dbReference type="Rhea" id="RHEA-COMP:14280"/>
        <dbReference type="ChEBI" id="CHEBI:16838"/>
        <dbReference type="ChEBI" id="CHEBI:30616"/>
        <dbReference type="ChEBI" id="CHEBI:456216"/>
        <dbReference type="EC" id="2.7.4.1"/>
    </reaction>
</comment>
<accession>A0A1F6T528</accession>
<evidence type="ECO:0000256" key="6">
    <source>
        <dbReference type="HAMAP-Rule" id="MF_00347"/>
    </source>
</evidence>
<feature type="binding site" evidence="6">
    <location>
        <position position="416"/>
    </location>
    <ligand>
        <name>Mg(2+)</name>
        <dbReference type="ChEBI" id="CHEBI:18420"/>
    </ligand>
</feature>
<dbReference type="Pfam" id="PF13089">
    <property type="entry name" value="PP_kinase_N"/>
    <property type="match status" value="1"/>
</dbReference>
<feature type="active site" description="Phosphohistidine intermediate" evidence="6">
    <location>
        <position position="446"/>
    </location>
</feature>
<name>A0A1F6T528_9PROT</name>
<dbReference type="PIRSF" id="PIRSF015589">
    <property type="entry name" value="PP_kinase"/>
    <property type="match status" value="1"/>
</dbReference>
<dbReference type="Proteomes" id="UP000178379">
    <property type="component" value="Unassembled WGS sequence"/>
</dbReference>
<feature type="binding site" evidence="6">
    <location>
        <position position="479"/>
    </location>
    <ligand>
        <name>ATP</name>
        <dbReference type="ChEBI" id="CHEBI:30616"/>
    </ligand>
</feature>
<feature type="domain" description="Polyphosphate kinase middle" evidence="8">
    <location>
        <begin position="132"/>
        <end position="313"/>
    </location>
</feature>
<dbReference type="NCBIfam" id="NF003918">
    <property type="entry name" value="PRK05443.1-2"/>
    <property type="match status" value="1"/>
</dbReference>
<dbReference type="GO" id="GO:0046872">
    <property type="term" value="F:metal ion binding"/>
    <property type="evidence" value="ECO:0007669"/>
    <property type="project" value="UniProtKB-KW"/>
</dbReference>
<dbReference type="GO" id="GO:0006799">
    <property type="term" value="P:polyphosphate biosynthetic process"/>
    <property type="evidence" value="ECO:0007669"/>
    <property type="project" value="UniProtKB-UniRule"/>
</dbReference>
<feature type="domain" description="Polyphosphate kinase C-terminal" evidence="10">
    <location>
        <begin position="514"/>
        <end position="686"/>
    </location>
</feature>
<dbReference type="Gene3D" id="3.30.1840.10">
    <property type="entry name" value="Polyphosphate kinase middle domain"/>
    <property type="match status" value="1"/>
</dbReference>
<dbReference type="NCBIfam" id="NF003921">
    <property type="entry name" value="PRK05443.2-2"/>
    <property type="match status" value="1"/>
</dbReference>
<evidence type="ECO:0000259" key="9">
    <source>
        <dbReference type="Pfam" id="PF13089"/>
    </source>
</evidence>
<dbReference type="PANTHER" id="PTHR30218">
    <property type="entry name" value="POLYPHOSPHATE KINASE"/>
    <property type="match status" value="1"/>
</dbReference>
<dbReference type="InterPro" id="IPR024953">
    <property type="entry name" value="PP_kinase_middle"/>
</dbReference>
<dbReference type="GO" id="GO:0008976">
    <property type="term" value="F:polyphosphate kinase activity"/>
    <property type="evidence" value="ECO:0007669"/>
    <property type="project" value="UniProtKB-UniRule"/>
</dbReference>
<dbReference type="HAMAP" id="MF_00347">
    <property type="entry name" value="Polyphosphate_kinase"/>
    <property type="match status" value="1"/>
</dbReference>
<dbReference type="GO" id="GO:0005524">
    <property type="term" value="F:ATP binding"/>
    <property type="evidence" value="ECO:0007669"/>
    <property type="project" value="UniProtKB-KW"/>
</dbReference>
<dbReference type="InterPro" id="IPR025198">
    <property type="entry name" value="PPK_N_dom"/>
</dbReference>
<dbReference type="CDD" id="cd09168">
    <property type="entry name" value="PLDc_PaPPK1_C2_like"/>
    <property type="match status" value="1"/>
</dbReference>
<dbReference type="EC" id="2.7.4.1" evidence="6 7"/>
<keyword evidence="5 6" id="KW-0067">ATP-binding</keyword>
<keyword evidence="3 6" id="KW-0547">Nucleotide-binding</keyword>
<evidence type="ECO:0000256" key="7">
    <source>
        <dbReference type="RuleBase" id="RU003800"/>
    </source>
</evidence>
<dbReference type="SUPFAM" id="SSF56024">
    <property type="entry name" value="Phospholipase D/nuclease"/>
    <property type="match status" value="2"/>
</dbReference>
<keyword evidence="6" id="KW-0460">Magnesium</keyword>
<comment type="caution">
    <text evidence="12">The sequence shown here is derived from an EMBL/GenBank/DDBJ whole genome shotgun (WGS) entry which is preliminary data.</text>
</comment>
<dbReference type="NCBIfam" id="TIGR03705">
    <property type="entry name" value="poly_P_kin"/>
    <property type="match status" value="1"/>
</dbReference>
<evidence type="ECO:0000313" key="12">
    <source>
        <dbReference type="EMBL" id="OGI40252.1"/>
    </source>
</evidence>
<proteinExistence type="inferred from homology"/>
<comment type="similarity">
    <text evidence="6 7">Belongs to the polyphosphate kinase 1 (PPK1) family.</text>
</comment>
<comment type="cofactor">
    <cofactor evidence="6">
        <name>Mg(2+)</name>
        <dbReference type="ChEBI" id="CHEBI:18420"/>
    </cofactor>
</comment>
<dbReference type="Gene3D" id="3.30.870.10">
    <property type="entry name" value="Endonuclease Chain A"/>
    <property type="match status" value="2"/>
</dbReference>
<dbReference type="AlphaFoldDB" id="A0A1F6T528"/>
<evidence type="ECO:0000256" key="3">
    <source>
        <dbReference type="ARBA" id="ARBA00022741"/>
    </source>
</evidence>
<dbReference type="InterPro" id="IPR036832">
    <property type="entry name" value="PPK_N_dom_sf"/>
</dbReference>
<evidence type="ECO:0000259" key="10">
    <source>
        <dbReference type="Pfam" id="PF13090"/>
    </source>
</evidence>
<dbReference type="InterPro" id="IPR036830">
    <property type="entry name" value="PP_kinase_middle_dom_sf"/>
</dbReference>